<keyword evidence="3" id="KW-1185">Reference proteome</keyword>
<dbReference type="EMBL" id="JACHXU010000005">
    <property type="protein sequence ID" value="MBB3206003.1"/>
    <property type="molecule type" value="Genomic_DNA"/>
</dbReference>
<name>A0A7W5H593_9BACT</name>
<evidence type="ECO:0000313" key="2">
    <source>
        <dbReference type="EMBL" id="MBB3206003.1"/>
    </source>
</evidence>
<evidence type="ECO:0000256" key="1">
    <source>
        <dbReference type="SAM" id="MobiDB-lite"/>
    </source>
</evidence>
<comment type="caution">
    <text evidence="2">The sequence shown here is derived from an EMBL/GenBank/DDBJ whole genome shotgun (WGS) entry which is preliminary data.</text>
</comment>
<dbReference type="RefSeq" id="WP_184304153.1">
    <property type="nucleotide sequence ID" value="NZ_JACHXU010000005.1"/>
</dbReference>
<gene>
    <name evidence="2" type="ORF">FHS27_001811</name>
</gene>
<evidence type="ECO:0000313" key="3">
    <source>
        <dbReference type="Proteomes" id="UP000536179"/>
    </source>
</evidence>
<reference evidence="2 3" key="1">
    <citation type="submission" date="2020-08" db="EMBL/GenBank/DDBJ databases">
        <title>Genomic Encyclopedia of Type Strains, Phase III (KMG-III): the genomes of soil and plant-associated and newly described type strains.</title>
        <authorList>
            <person name="Whitman W."/>
        </authorList>
    </citation>
    <scope>NUCLEOTIDE SEQUENCE [LARGE SCALE GENOMIC DNA]</scope>
    <source>
        <strain evidence="2 3">CECT 8075</strain>
    </source>
</reference>
<dbReference type="AlphaFoldDB" id="A0A7W5H593"/>
<proteinExistence type="predicted"/>
<feature type="region of interest" description="Disordered" evidence="1">
    <location>
        <begin position="9"/>
        <end position="58"/>
    </location>
</feature>
<sequence length="157" mass="17301">MAHRIRLRKPWTRLDHSSAAPVTSASSMGPNEENTSQVDVPDLSGDDAGSLDGSSSSGEIAETIVQRVSYVRRFNRPSGIESGERVELELGEVTGRLEDVRVNSQSLFDDADHHVKSMRFDVTDRLSNHNELEIQIHGDGLLPRLTGAVNLWIVTPE</sequence>
<protein>
    <submittedName>
        <fullName evidence="2">Uncharacterized protein</fullName>
    </submittedName>
</protein>
<feature type="compositionally biased region" description="Low complexity" evidence="1">
    <location>
        <begin position="42"/>
        <end position="58"/>
    </location>
</feature>
<organism evidence="2 3">
    <name type="scientific">Aporhodopirellula rubra</name>
    <dbReference type="NCBI Taxonomy" id="980271"/>
    <lineage>
        <taxon>Bacteria</taxon>
        <taxon>Pseudomonadati</taxon>
        <taxon>Planctomycetota</taxon>
        <taxon>Planctomycetia</taxon>
        <taxon>Pirellulales</taxon>
        <taxon>Pirellulaceae</taxon>
        <taxon>Aporhodopirellula</taxon>
    </lineage>
</organism>
<dbReference type="Gene3D" id="2.60.120.260">
    <property type="entry name" value="Galactose-binding domain-like"/>
    <property type="match status" value="1"/>
</dbReference>
<accession>A0A7W5H593</accession>
<feature type="compositionally biased region" description="Polar residues" evidence="1">
    <location>
        <begin position="20"/>
        <end position="38"/>
    </location>
</feature>
<dbReference type="Proteomes" id="UP000536179">
    <property type="component" value="Unassembled WGS sequence"/>
</dbReference>